<proteinExistence type="predicted"/>
<keyword evidence="3" id="KW-1185">Reference proteome</keyword>
<feature type="transmembrane region" description="Helical" evidence="1">
    <location>
        <begin position="411"/>
        <end position="432"/>
    </location>
</feature>
<evidence type="ECO:0000313" key="3">
    <source>
        <dbReference type="Proteomes" id="UP000502248"/>
    </source>
</evidence>
<keyword evidence="1" id="KW-0812">Transmembrane</keyword>
<dbReference type="EMBL" id="CP051680">
    <property type="protein sequence ID" value="QJD83609.1"/>
    <property type="molecule type" value="Genomic_DNA"/>
</dbReference>
<feature type="transmembrane region" description="Helical" evidence="1">
    <location>
        <begin position="128"/>
        <end position="150"/>
    </location>
</feature>
<dbReference type="RefSeq" id="WP_169279899.1">
    <property type="nucleotide sequence ID" value="NZ_CP051680.1"/>
</dbReference>
<keyword evidence="1" id="KW-1133">Transmembrane helix</keyword>
<gene>
    <name evidence="2" type="ORF">HH215_10755</name>
</gene>
<dbReference type="Proteomes" id="UP000502248">
    <property type="component" value="Chromosome"/>
</dbReference>
<evidence type="ECO:0000256" key="1">
    <source>
        <dbReference type="SAM" id="Phobius"/>
    </source>
</evidence>
<dbReference type="AlphaFoldDB" id="A0A7Z2VIR3"/>
<name>A0A7Z2VIR3_9BACL</name>
<dbReference type="KEGG" id="cheb:HH215_10755"/>
<feature type="transmembrane region" description="Helical" evidence="1">
    <location>
        <begin position="180"/>
        <end position="196"/>
    </location>
</feature>
<feature type="transmembrane region" description="Helical" evidence="1">
    <location>
        <begin position="380"/>
        <end position="399"/>
    </location>
</feature>
<reference evidence="2 3" key="1">
    <citation type="submission" date="2020-04" db="EMBL/GenBank/DDBJ databases">
        <title>Genome sequencing of novel species.</title>
        <authorList>
            <person name="Heo J."/>
            <person name="Kim S.-J."/>
            <person name="Kim J.-S."/>
            <person name="Hong S.-B."/>
            <person name="Kwon S.-W."/>
        </authorList>
    </citation>
    <scope>NUCLEOTIDE SEQUENCE [LARGE SCALE GENOMIC DNA]</scope>
    <source>
        <strain evidence="2 3">MFER-1</strain>
    </source>
</reference>
<feature type="transmembrane region" description="Helical" evidence="1">
    <location>
        <begin position="444"/>
        <end position="466"/>
    </location>
</feature>
<feature type="transmembrane region" description="Helical" evidence="1">
    <location>
        <begin position="202"/>
        <end position="218"/>
    </location>
</feature>
<evidence type="ECO:0000313" key="2">
    <source>
        <dbReference type="EMBL" id="QJD83609.1"/>
    </source>
</evidence>
<feature type="transmembrane region" description="Helical" evidence="1">
    <location>
        <begin position="156"/>
        <end position="173"/>
    </location>
</feature>
<keyword evidence="1" id="KW-0472">Membrane</keyword>
<organism evidence="2 3">
    <name type="scientific">Cohnella herbarum</name>
    <dbReference type="NCBI Taxonomy" id="2728023"/>
    <lineage>
        <taxon>Bacteria</taxon>
        <taxon>Bacillati</taxon>
        <taxon>Bacillota</taxon>
        <taxon>Bacilli</taxon>
        <taxon>Bacillales</taxon>
        <taxon>Paenibacillaceae</taxon>
        <taxon>Cohnella</taxon>
    </lineage>
</organism>
<feature type="transmembrane region" description="Helical" evidence="1">
    <location>
        <begin position="70"/>
        <end position="90"/>
    </location>
</feature>
<sequence length="488" mass="55444">MIGIFTGIMAFIVISVLFIKPYVGMADNGDFFREIHNVGLYYLTESFDDRHFGYFNMEYGIRQYPFERTALFVSSLTLMIRTALALDLWFTQDNLFDIRTLAILYGIVFITAFYLLLKNFADRMTFPLIIATSILAIMIFGDAGYISYFSSFYGEPASYVFLLLTLAFGFRLLRDKKPSVGEYVLFFLSAAVFIAAKQQNAPIGLLFAIVSVRLLSLRKDKLWKIVIGSTTVLLLSLSAFIYLAITDGIGHINQYHTVTRGILEDSPNPERDMEELGLDKKFSLLAGTTYYDKYSIENSESALMNERFYPNAGYGAVIKFYLLHMDRAFGKLDLAAKHAYTIRPLAIGNYEKSERKGYGAKTNDFVVWSSLKEKLFPKSFRFILLFYALYFGSLLKFYVDRFKNGNVRGMIRLELFGLVGLIGLIQLSVSFLGAGDADLAKHLFLFNVCFDFMFVSVVVYSLNSLYVKYSSRRKAGASHWKPKSSISG</sequence>
<feature type="transmembrane region" description="Helical" evidence="1">
    <location>
        <begin position="96"/>
        <end position="116"/>
    </location>
</feature>
<evidence type="ECO:0008006" key="4">
    <source>
        <dbReference type="Google" id="ProtNLM"/>
    </source>
</evidence>
<feature type="transmembrane region" description="Helical" evidence="1">
    <location>
        <begin position="6"/>
        <end position="23"/>
    </location>
</feature>
<protein>
    <recommendedName>
        <fullName evidence="4">Transmembrane protein</fullName>
    </recommendedName>
</protein>
<accession>A0A7Z2VIR3</accession>
<feature type="transmembrane region" description="Helical" evidence="1">
    <location>
        <begin position="225"/>
        <end position="245"/>
    </location>
</feature>